<gene>
    <name evidence="1" type="ORF">AALO_G00182730</name>
</gene>
<accession>A0AAV6GAV6</accession>
<dbReference type="Proteomes" id="UP000823561">
    <property type="component" value="Chromosome 13"/>
</dbReference>
<organism evidence="1 2">
    <name type="scientific">Alosa alosa</name>
    <name type="common">allis shad</name>
    <dbReference type="NCBI Taxonomy" id="278164"/>
    <lineage>
        <taxon>Eukaryota</taxon>
        <taxon>Metazoa</taxon>
        <taxon>Chordata</taxon>
        <taxon>Craniata</taxon>
        <taxon>Vertebrata</taxon>
        <taxon>Euteleostomi</taxon>
        <taxon>Actinopterygii</taxon>
        <taxon>Neopterygii</taxon>
        <taxon>Teleostei</taxon>
        <taxon>Clupei</taxon>
        <taxon>Clupeiformes</taxon>
        <taxon>Clupeoidei</taxon>
        <taxon>Clupeidae</taxon>
        <taxon>Alosa</taxon>
    </lineage>
</organism>
<evidence type="ECO:0008006" key="3">
    <source>
        <dbReference type="Google" id="ProtNLM"/>
    </source>
</evidence>
<keyword evidence="2" id="KW-1185">Reference proteome</keyword>
<comment type="caution">
    <text evidence="1">The sequence shown here is derived from an EMBL/GenBank/DDBJ whole genome shotgun (WGS) entry which is preliminary data.</text>
</comment>
<name>A0AAV6GAV6_9TELE</name>
<sequence>MLDHRYSRSSSMVQTPMVHLFPPLLYQTNPLVGEIQEKNILDEYKICMEVMHMFHARFEYYPYQNEDSIRRLLDSDDHSVHFLPVVDTTKFKRQICLQLSCLLSFLGQSCAKPSTLHHNFARLPALWPKAPLETMATPLRSLLLPRLHGHNHRCWLPEH</sequence>
<reference evidence="1" key="1">
    <citation type="submission" date="2020-10" db="EMBL/GenBank/DDBJ databases">
        <title>Chromosome-scale genome assembly of the Allis shad, Alosa alosa.</title>
        <authorList>
            <person name="Margot Z."/>
            <person name="Christophe K."/>
            <person name="Cabau C."/>
            <person name="Louis A."/>
            <person name="Berthelot C."/>
            <person name="Parey E."/>
            <person name="Roest Crollius H."/>
            <person name="Montfort J."/>
            <person name="Robinson-Rechavi M."/>
            <person name="Bucao C."/>
            <person name="Bouchez O."/>
            <person name="Gislard M."/>
            <person name="Lluch J."/>
            <person name="Milhes M."/>
            <person name="Lampietro C."/>
            <person name="Lopez Roques C."/>
            <person name="Donnadieu C."/>
            <person name="Braasch I."/>
            <person name="Desvignes T."/>
            <person name="Postlethwait J."/>
            <person name="Bobe J."/>
            <person name="Guiguen Y."/>
        </authorList>
    </citation>
    <scope>NUCLEOTIDE SEQUENCE</scope>
    <source>
        <strain evidence="1">M-15738</strain>
        <tissue evidence="1">Blood</tissue>
    </source>
</reference>
<dbReference type="EMBL" id="JADWDJ010000013">
    <property type="protein sequence ID" value="KAG5271674.1"/>
    <property type="molecule type" value="Genomic_DNA"/>
</dbReference>
<evidence type="ECO:0000313" key="1">
    <source>
        <dbReference type="EMBL" id="KAG5271674.1"/>
    </source>
</evidence>
<proteinExistence type="predicted"/>
<dbReference type="AlphaFoldDB" id="A0AAV6GAV6"/>
<protein>
    <recommendedName>
        <fullName evidence="3">Maturase K</fullName>
    </recommendedName>
</protein>
<evidence type="ECO:0000313" key="2">
    <source>
        <dbReference type="Proteomes" id="UP000823561"/>
    </source>
</evidence>